<dbReference type="GO" id="GO:0046872">
    <property type="term" value="F:metal ion binding"/>
    <property type="evidence" value="ECO:0007669"/>
    <property type="project" value="UniProtKB-KW"/>
</dbReference>
<name>A0A0K9YY75_9BACL</name>
<keyword evidence="7" id="KW-1185">Reference proteome</keyword>
<dbReference type="GO" id="GO:0016814">
    <property type="term" value="F:hydrolase activity, acting on carbon-nitrogen (but not peptide) bonds, in cyclic amidines"/>
    <property type="evidence" value="ECO:0007669"/>
    <property type="project" value="UniProtKB-ARBA"/>
</dbReference>
<keyword evidence="1" id="KW-0479">Metal-binding</keyword>
<reference evidence="6" key="1">
    <citation type="submission" date="2015-07" db="EMBL/GenBank/DDBJ databases">
        <title>Genome sequencing project for genomic taxonomy and phylogenomics of Bacillus-like bacteria.</title>
        <authorList>
            <person name="Liu B."/>
            <person name="Wang J."/>
            <person name="Zhu Y."/>
            <person name="Liu G."/>
            <person name="Chen Q."/>
            <person name="Chen Z."/>
            <person name="Lan J."/>
            <person name="Che J."/>
            <person name="Ge C."/>
            <person name="Shi H."/>
            <person name="Pan Z."/>
            <person name="Liu X."/>
        </authorList>
    </citation>
    <scope>NUCLEOTIDE SEQUENCE [LARGE SCALE GENOMIC DNA]</scope>
    <source>
        <strain evidence="6">DSM 9887</strain>
    </source>
</reference>
<dbReference type="SUPFAM" id="SSF51338">
    <property type="entry name" value="Composite domain of metallo-dependent hydrolases"/>
    <property type="match status" value="1"/>
</dbReference>
<dbReference type="OrthoDB" id="9815027at2"/>
<evidence type="ECO:0000313" key="4">
    <source>
        <dbReference type="EMBL" id="GED69561.1"/>
    </source>
</evidence>
<dbReference type="STRING" id="54915.ADS79_06630"/>
<accession>A0A0K9YY75</accession>
<reference evidence="5" key="2">
    <citation type="submission" date="2015-07" db="EMBL/GenBank/DDBJ databases">
        <title>MeaNS - Measles Nucleotide Surveillance Program.</title>
        <authorList>
            <person name="Tran T."/>
            <person name="Druce J."/>
        </authorList>
    </citation>
    <scope>NUCLEOTIDE SEQUENCE</scope>
    <source>
        <strain evidence="5">DSM 9887</strain>
    </source>
</reference>
<dbReference type="Pfam" id="PF07969">
    <property type="entry name" value="Amidohydro_3"/>
    <property type="match status" value="1"/>
</dbReference>
<keyword evidence="2" id="KW-0378">Hydrolase</keyword>
<dbReference type="InterPro" id="IPR032466">
    <property type="entry name" value="Metal_Hydrolase"/>
</dbReference>
<sequence>MSVTYWLTNVRLETGYRVENGVVSGTEASLFHILIKDGKFARITPATEKLEDGIAQKDANGLLALPSFVEKHVHLDKTLMGEPWRAVIPVSNIIERCEMEKRTLPGLPTTTQERAKNLLAILQSYGATHVRTHVDIYPEAGITNLETVKEALADYSTRLSHEIVAFPQHGLLRTEAKGLLRDALRQGATHVGGVDPANVDGDIEESLSQMMELAVEANAGVDLHLHDPGHLGTFTMKRLAQMTVDAGWQGRVAISHAFALGDIPVAEAEEMAAILREAGITIITSVPYSRIIPPVQLLHQNGVDVAVGCDNIFDTWQPYGNGDVLERLWRLAERNRYLDELALSQSLRFITGGKTTLDAQGTQQWPKAGDEASLVLVEATCSAEAIARRAKRHAVFFKGTLAAGQVEEATEAKE</sequence>
<dbReference type="Proteomes" id="UP000036834">
    <property type="component" value="Unassembled WGS sequence"/>
</dbReference>
<dbReference type="FunFam" id="3.20.20.140:FF:000019">
    <property type="entry name" value="Cytosine deaminase"/>
    <property type="match status" value="1"/>
</dbReference>
<dbReference type="EMBL" id="BJON01000013">
    <property type="protein sequence ID" value="GED69561.1"/>
    <property type="molecule type" value="Genomic_DNA"/>
</dbReference>
<evidence type="ECO:0000313" key="7">
    <source>
        <dbReference type="Proteomes" id="UP000319578"/>
    </source>
</evidence>
<dbReference type="AlphaFoldDB" id="A0A0K9YY75"/>
<dbReference type="Proteomes" id="UP000319578">
    <property type="component" value="Unassembled WGS sequence"/>
</dbReference>
<protein>
    <submittedName>
        <fullName evidence="5">Deaminase</fullName>
    </submittedName>
</protein>
<dbReference type="InterPro" id="IPR052349">
    <property type="entry name" value="Metallo-hydrolase_Enzymes"/>
</dbReference>
<comment type="caution">
    <text evidence="5">The sequence shown here is derived from an EMBL/GenBank/DDBJ whole genome shotgun (WGS) entry which is preliminary data.</text>
</comment>
<dbReference type="PANTHER" id="PTHR32027:SF9">
    <property type="entry name" value="BLL3847 PROTEIN"/>
    <property type="match status" value="1"/>
</dbReference>
<dbReference type="InterPro" id="IPR013108">
    <property type="entry name" value="Amidohydro_3"/>
</dbReference>
<dbReference type="RefSeq" id="WP_049737617.1">
    <property type="nucleotide sequence ID" value="NZ_BJON01000013.1"/>
</dbReference>
<dbReference type="NCBIfam" id="NF005312">
    <property type="entry name" value="PRK06846.1"/>
    <property type="match status" value="1"/>
</dbReference>
<organism evidence="5 6">
    <name type="scientific">Brevibacillus reuszeri</name>
    <dbReference type="NCBI Taxonomy" id="54915"/>
    <lineage>
        <taxon>Bacteria</taxon>
        <taxon>Bacillati</taxon>
        <taxon>Bacillota</taxon>
        <taxon>Bacilli</taxon>
        <taxon>Bacillales</taxon>
        <taxon>Paenibacillaceae</taxon>
        <taxon>Brevibacillus</taxon>
    </lineage>
</organism>
<evidence type="ECO:0000256" key="1">
    <source>
        <dbReference type="ARBA" id="ARBA00022723"/>
    </source>
</evidence>
<feature type="domain" description="Amidohydrolase 3" evidence="3">
    <location>
        <begin position="58"/>
        <end position="406"/>
    </location>
</feature>
<dbReference type="Gene3D" id="2.30.40.10">
    <property type="entry name" value="Urease, subunit C, domain 1"/>
    <property type="match status" value="1"/>
</dbReference>
<evidence type="ECO:0000256" key="2">
    <source>
        <dbReference type="ARBA" id="ARBA00022801"/>
    </source>
</evidence>
<proteinExistence type="predicted"/>
<dbReference type="PANTHER" id="PTHR32027">
    <property type="entry name" value="CYTOSINE DEAMINASE"/>
    <property type="match status" value="1"/>
</dbReference>
<evidence type="ECO:0000259" key="3">
    <source>
        <dbReference type="Pfam" id="PF07969"/>
    </source>
</evidence>
<reference evidence="4 7" key="3">
    <citation type="submission" date="2019-06" db="EMBL/GenBank/DDBJ databases">
        <title>Whole genome shotgun sequence of Brevibacillus reuszeri NBRC 15719.</title>
        <authorList>
            <person name="Hosoyama A."/>
            <person name="Uohara A."/>
            <person name="Ohji S."/>
            <person name="Ichikawa N."/>
        </authorList>
    </citation>
    <scope>NUCLEOTIDE SEQUENCE [LARGE SCALE GENOMIC DNA]</scope>
    <source>
        <strain evidence="4 7">NBRC 15719</strain>
    </source>
</reference>
<evidence type="ECO:0000313" key="5">
    <source>
        <dbReference type="EMBL" id="KNB73611.1"/>
    </source>
</evidence>
<dbReference type="EMBL" id="LGIQ01000005">
    <property type="protein sequence ID" value="KNB73611.1"/>
    <property type="molecule type" value="Genomic_DNA"/>
</dbReference>
<dbReference type="Gene3D" id="3.20.20.140">
    <property type="entry name" value="Metal-dependent hydrolases"/>
    <property type="match status" value="1"/>
</dbReference>
<dbReference type="InterPro" id="IPR011059">
    <property type="entry name" value="Metal-dep_hydrolase_composite"/>
</dbReference>
<gene>
    <name evidence="5" type="ORF">ADS79_06630</name>
    <name evidence="4" type="ORF">BRE01_32630</name>
</gene>
<dbReference type="GO" id="GO:0019239">
    <property type="term" value="F:deaminase activity"/>
    <property type="evidence" value="ECO:0007669"/>
    <property type="project" value="UniProtKB-ARBA"/>
</dbReference>
<dbReference type="PATRIC" id="fig|54915.3.peg.6748"/>
<dbReference type="SUPFAM" id="SSF51556">
    <property type="entry name" value="Metallo-dependent hydrolases"/>
    <property type="match status" value="1"/>
</dbReference>
<evidence type="ECO:0000313" key="6">
    <source>
        <dbReference type="Proteomes" id="UP000036834"/>
    </source>
</evidence>
<dbReference type="CDD" id="cd01293">
    <property type="entry name" value="Bact_CD"/>
    <property type="match status" value="1"/>
</dbReference>